<feature type="compositionally biased region" description="Polar residues" evidence="1">
    <location>
        <begin position="587"/>
        <end position="600"/>
    </location>
</feature>
<accession>A0AAD1Y0I9</accession>
<evidence type="ECO:0000313" key="2">
    <source>
        <dbReference type="EMBL" id="CAI2382254.1"/>
    </source>
</evidence>
<gene>
    <name evidence="2" type="ORF">ECRASSUSDP1_LOCUS23724</name>
</gene>
<protein>
    <submittedName>
        <fullName evidence="2">Uncharacterized protein</fullName>
    </submittedName>
</protein>
<sequence length="862" mass="98873">MNGYVLLLHTDKDEGEEYMLYSYPHTSMRIKQFQKLKGVFLACSGVTSTILGEPAKIFSFKINERNEENRYGAIGNLKFQSKVKAKDMMHNSQGYYKAAFGCSEINKLLVTVILPSSYPDQVCIYAAEECKNFIETFYTHSLIYFLENEELQIKEEDEKENEGEGADPVNEQLKQKKKEKKEEEYATKRKAALEKLDSIFDTVFYQLIPFSSKLEDFERSPIGSPQIISSILGFHPDNKCPSLASLELSEKLEIDLSEITNALNDDQTNILSAFDPTTQIEGAILMYKGYTVFNQLEKVYLEPVGRVIMLYNLFEHDSSRAERGVVEVVQVDKKYAHKLDMPHTLLDDHNEFTNDNKEVIEDELLFEESKENVEDSSRPSNLGDPFLNLYSKEKYENAKRKDKIAESEGKVKKIVVAIARGEMVLAVVLHIVFKFYGGEYDPLYVERVKQTLFMLYDEKLTNIIDQNFHDSSLSTPYHSAKFMNSAPPIHMRVPKKSSSKRGIEGSKDKVDENLKNVFDQPRVSLVRSSELLSHDIIQNKSITNINQRISENSSIADHSLGIDEEEKASMNMTMKSPLDPQDFANRGRNNSAERSVTQKHSQFKRSNSAARNSRESARGRGIGELMKINPISLPLSKGKLYHYLMLNENIGQNINPPIKASPNWFGQVYKSIFRTYCYLNPVLNISDIFKKDPQKHTSERIREALISDSQNGNEYIFEDIMACVREYDVESHDILEQKEQFSSLNKLLKIKEIGSQVRIPISNVFNQEPYSNFWVVASTAAINKDPDEGSMLIQYDEEPYNRDLESEREEYTTNFVAYDNTQVVESRSVLLSPKRGKDLRMNVKNPPLPSQILNAFKYRLEI</sequence>
<name>A0AAD1Y0I9_EUPCR</name>
<evidence type="ECO:0000313" key="3">
    <source>
        <dbReference type="Proteomes" id="UP001295684"/>
    </source>
</evidence>
<dbReference type="EMBL" id="CAMPGE010024412">
    <property type="protein sequence ID" value="CAI2382254.1"/>
    <property type="molecule type" value="Genomic_DNA"/>
</dbReference>
<dbReference type="Proteomes" id="UP001295684">
    <property type="component" value="Unassembled WGS sequence"/>
</dbReference>
<evidence type="ECO:0000256" key="1">
    <source>
        <dbReference type="SAM" id="MobiDB-lite"/>
    </source>
</evidence>
<comment type="caution">
    <text evidence="2">The sequence shown here is derived from an EMBL/GenBank/DDBJ whole genome shotgun (WGS) entry which is preliminary data.</text>
</comment>
<keyword evidence="3" id="KW-1185">Reference proteome</keyword>
<dbReference type="AlphaFoldDB" id="A0AAD1Y0I9"/>
<feature type="region of interest" description="Disordered" evidence="1">
    <location>
        <begin position="155"/>
        <end position="181"/>
    </location>
</feature>
<proteinExistence type="predicted"/>
<organism evidence="2 3">
    <name type="scientific">Euplotes crassus</name>
    <dbReference type="NCBI Taxonomy" id="5936"/>
    <lineage>
        <taxon>Eukaryota</taxon>
        <taxon>Sar</taxon>
        <taxon>Alveolata</taxon>
        <taxon>Ciliophora</taxon>
        <taxon>Intramacronucleata</taxon>
        <taxon>Spirotrichea</taxon>
        <taxon>Hypotrichia</taxon>
        <taxon>Euplotida</taxon>
        <taxon>Euplotidae</taxon>
        <taxon>Moneuplotes</taxon>
    </lineage>
</organism>
<reference evidence="2" key="1">
    <citation type="submission" date="2023-07" db="EMBL/GenBank/DDBJ databases">
        <authorList>
            <consortium name="AG Swart"/>
            <person name="Singh M."/>
            <person name="Singh A."/>
            <person name="Seah K."/>
            <person name="Emmerich C."/>
        </authorList>
    </citation>
    <scope>NUCLEOTIDE SEQUENCE</scope>
    <source>
        <strain evidence="2">DP1</strain>
    </source>
</reference>
<feature type="region of interest" description="Disordered" evidence="1">
    <location>
        <begin position="574"/>
        <end position="618"/>
    </location>
</feature>